<reference evidence="5 6" key="1">
    <citation type="submission" date="2020-09" db="EMBL/GenBank/DDBJ databases">
        <title>Methylomonas albis sp. nov. and Methylomonas fluvii sp. nov.: Two cold-adapted methanotrophs from the River Elbe and an amended description of Methylovulum psychrotolerans strain Eb1.</title>
        <authorList>
            <person name="Bussmann I.K."/>
            <person name="Klings K.-W."/>
            <person name="Warnstedt J."/>
            <person name="Hoppert M."/>
            <person name="Saborowski A."/>
            <person name="Horn F."/>
            <person name="Liebner S."/>
        </authorList>
    </citation>
    <scope>NUCLEOTIDE SEQUENCE [LARGE SCALE GENOMIC DNA]</scope>
    <source>
        <strain evidence="5 6">EbB</strain>
    </source>
</reference>
<keyword evidence="3" id="KW-0233">DNA recombination</keyword>
<keyword evidence="1" id="KW-0229">DNA integration</keyword>
<dbReference type="Gene3D" id="1.10.443.10">
    <property type="entry name" value="Intergrase catalytic core"/>
    <property type="match status" value="1"/>
</dbReference>
<dbReference type="InterPro" id="IPR002104">
    <property type="entry name" value="Integrase_catalytic"/>
</dbReference>
<evidence type="ECO:0000313" key="6">
    <source>
        <dbReference type="Proteomes" id="UP000641152"/>
    </source>
</evidence>
<dbReference type="Gene3D" id="1.10.150.130">
    <property type="match status" value="1"/>
</dbReference>
<dbReference type="PROSITE" id="PS51898">
    <property type="entry name" value="TYR_RECOMBINASE"/>
    <property type="match status" value="1"/>
</dbReference>
<name>A0ABR9DBK6_9GAMM</name>
<evidence type="ECO:0000256" key="1">
    <source>
        <dbReference type="ARBA" id="ARBA00022908"/>
    </source>
</evidence>
<keyword evidence="6" id="KW-1185">Reference proteome</keyword>
<accession>A0ABR9DBK6</accession>
<feature type="domain" description="Tyr recombinase" evidence="4">
    <location>
        <begin position="162"/>
        <end position="325"/>
    </location>
</feature>
<organism evidence="5 6">
    <name type="scientific">Methylomonas fluvii</name>
    <dbReference type="NCBI Taxonomy" id="1854564"/>
    <lineage>
        <taxon>Bacteria</taxon>
        <taxon>Pseudomonadati</taxon>
        <taxon>Pseudomonadota</taxon>
        <taxon>Gammaproteobacteria</taxon>
        <taxon>Methylococcales</taxon>
        <taxon>Methylococcaceae</taxon>
        <taxon>Methylomonas</taxon>
    </lineage>
</organism>
<dbReference type="PANTHER" id="PTHR30349:SF94">
    <property type="entry name" value="INTEGRASE_RECOMBINASE HI_1414-RELATED"/>
    <property type="match status" value="1"/>
</dbReference>
<dbReference type="InterPro" id="IPR050090">
    <property type="entry name" value="Tyrosine_recombinase_XerCD"/>
</dbReference>
<sequence>MATFEKRGDYQWRAKVRIKGFPSQSKTFDTKSDAESWAKVVESEMVRGVWVSHSEAEKTTLRELLRRYQDEILPTKKSQRPVIYQMKAINHHIGDYFLASLTSSKIASYRDQRLKEVDPQTVRKDLSLIQRVINIAMKEWGIALPQGNPVLQIKMPKQPEGRDRRLQDGEEQKISLELSENILMHSVFLFAIETGMRRGEIVSMRWEDVDFNVCVVKIPQTKTDVSRKIPLSSKASEILMALPRRIDQRVWSIKPDSITQAFDRACVRANIQNLRFHDLRHEATSRFFERGLNIIEVATITGHKDLKMLKRYTHLRAEDLAKKLG</sequence>
<dbReference type="CDD" id="cd00796">
    <property type="entry name" value="INT_Rci_Hp1_C"/>
    <property type="match status" value="1"/>
</dbReference>
<dbReference type="SUPFAM" id="SSF56349">
    <property type="entry name" value="DNA breaking-rejoining enzymes"/>
    <property type="match status" value="1"/>
</dbReference>
<dbReference type="InterPro" id="IPR010998">
    <property type="entry name" value="Integrase_recombinase_N"/>
</dbReference>
<dbReference type="RefSeq" id="WP_192393231.1">
    <property type="nucleotide sequence ID" value="NZ_CAJHIU010000001.1"/>
</dbReference>
<evidence type="ECO:0000256" key="3">
    <source>
        <dbReference type="ARBA" id="ARBA00023172"/>
    </source>
</evidence>
<keyword evidence="2" id="KW-0238">DNA-binding</keyword>
<dbReference type="PANTHER" id="PTHR30349">
    <property type="entry name" value="PHAGE INTEGRASE-RELATED"/>
    <property type="match status" value="1"/>
</dbReference>
<comment type="caution">
    <text evidence="5">The sequence shown here is derived from an EMBL/GenBank/DDBJ whole genome shotgun (WGS) entry which is preliminary data.</text>
</comment>
<evidence type="ECO:0000313" key="5">
    <source>
        <dbReference type="EMBL" id="MBD9360492.1"/>
    </source>
</evidence>
<dbReference type="InterPro" id="IPR011010">
    <property type="entry name" value="DNA_brk_join_enz"/>
</dbReference>
<proteinExistence type="predicted"/>
<evidence type="ECO:0000256" key="2">
    <source>
        <dbReference type="ARBA" id="ARBA00023125"/>
    </source>
</evidence>
<evidence type="ECO:0000259" key="4">
    <source>
        <dbReference type="PROSITE" id="PS51898"/>
    </source>
</evidence>
<protein>
    <submittedName>
        <fullName evidence="5">Site-specific integrase</fullName>
    </submittedName>
</protein>
<gene>
    <name evidence="5" type="ORF">EBB_08075</name>
</gene>
<dbReference type="Pfam" id="PF00589">
    <property type="entry name" value="Phage_integrase"/>
    <property type="match status" value="1"/>
</dbReference>
<dbReference type="Proteomes" id="UP000641152">
    <property type="component" value="Unassembled WGS sequence"/>
</dbReference>
<dbReference type="InterPro" id="IPR013762">
    <property type="entry name" value="Integrase-like_cat_sf"/>
</dbReference>
<dbReference type="EMBL" id="JACXST010000001">
    <property type="protein sequence ID" value="MBD9360492.1"/>
    <property type="molecule type" value="Genomic_DNA"/>
</dbReference>